<dbReference type="RefSeq" id="WP_336351432.1">
    <property type="nucleotide sequence ID" value="NZ_JAZAQL010000003.1"/>
</dbReference>
<dbReference type="InterPro" id="IPR006311">
    <property type="entry name" value="TAT_signal"/>
</dbReference>
<proteinExistence type="inferred from homology"/>
<dbReference type="SUPFAM" id="SSF53850">
    <property type="entry name" value="Periplasmic binding protein-like II"/>
    <property type="match status" value="1"/>
</dbReference>
<dbReference type="PROSITE" id="PS51257">
    <property type="entry name" value="PROKAR_LIPOPROTEIN"/>
    <property type="match status" value="1"/>
</dbReference>
<accession>A0ABD5VGH6</accession>
<protein>
    <submittedName>
        <fullName evidence="2">Extracellular solute-binding protein</fullName>
    </submittedName>
</protein>
<dbReference type="AlphaFoldDB" id="A0ABD5VGH6"/>
<sequence length="305" mass="31930">MRRSRRSFLAAAGATAATVGSVALAGCSALSTRSDPVRVLAAGSLQRALDQGLRDAVDAPVAVEARGSAAAARLVADGTRDPDVLALADVALFDRLLDDHWHASFASNALAVATADTSGGRAVADASDREDAHWYDPVLDDDAALGRTDPDLDPLGYRTVFLLDLLAARHDRPGLRDAVLSRDQVYPETALLSGFETGAIDAAVVYESMAADRGYDAVDLPAAVDLSDPDRADAYAEASYDLPDGGVVRGSVVEYGATLRSPDDDVARGVFETLVAGDYLDAHGFEVPSAFPRFTRDAPDALAGR</sequence>
<comment type="caution">
    <text evidence="2">The sequence shown here is derived from an EMBL/GenBank/DDBJ whole genome shotgun (WGS) entry which is preliminary data.</text>
</comment>
<dbReference type="CDD" id="cd13540">
    <property type="entry name" value="PBP2_ModA_WtpA"/>
    <property type="match status" value="1"/>
</dbReference>
<dbReference type="PANTHER" id="PTHR30632:SF16">
    <property type="entry name" value="MOLYBDATE_TUNGSTATE-BINDING PROTEIN WTPA"/>
    <property type="match status" value="1"/>
</dbReference>
<dbReference type="Pfam" id="PF13531">
    <property type="entry name" value="SBP_bac_11"/>
    <property type="match status" value="1"/>
</dbReference>
<organism evidence="2 3">
    <name type="scientific">Halorubellus litoreus</name>
    <dbReference type="NCBI Taxonomy" id="755308"/>
    <lineage>
        <taxon>Archaea</taxon>
        <taxon>Methanobacteriati</taxon>
        <taxon>Methanobacteriota</taxon>
        <taxon>Stenosarchaea group</taxon>
        <taxon>Halobacteria</taxon>
        <taxon>Halobacteriales</taxon>
        <taxon>Halorubellaceae</taxon>
        <taxon>Halorubellus</taxon>
    </lineage>
</organism>
<gene>
    <name evidence="2" type="ORF">ACFQGB_16590</name>
</gene>
<comment type="similarity">
    <text evidence="1">Belongs to the bacterial solute-binding protein 1 family. WtpA subfamily.</text>
</comment>
<evidence type="ECO:0000313" key="2">
    <source>
        <dbReference type="EMBL" id="MFC6954484.1"/>
    </source>
</evidence>
<dbReference type="EMBL" id="JBHSXN010000003">
    <property type="protein sequence ID" value="MFC6954484.1"/>
    <property type="molecule type" value="Genomic_DNA"/>
</dbReference>
<keyword evidence="3" id="KW-1185">Reference proteome</keyword>
<evidence type="ECO:0000256" key="1">
    <source>
        <dbReference type="ARBA" id="ARBA00009438"/>
    </source>
</evidence>
<evidence type="ECO:0000313" key="3">
    <source>
        <dbReference type="Proteomes" id="UP001596395"/>
    </source>
</evidence>
<dbReference type="Proteomes" id="UP001596395">
    <property type="component" value="Unassembled WGS sequence"/>
</dbReference>
<dbReference type="PANTHER" id="PTHR30632">
    <property type="entry name" value="MOLYBDATE-BINDING PERIPLASMIC PROTEIN"/>
    <property type="match status" value="1"/>
</dbReference>
<dbReference type="InterPro" id="IPR050682">
    <property type="entry name" value="ModA/WtpA"/>
</dbReference>
<reference evidence="2 3" key="1">
    <citation type="journal article" date="2019" name="Int. J. Syst. Evol. Microbiol.">
        <title>The Global Catalogue of Microorganisms (GCM) 10K type strain sequencing project: providing services to taxonomists for standard genome sequencing and annotation.</title>
        <authorList>
            <consortium name="The Broad Institute Genomics Platform"/>
            <consortium name="The Broad Institute Genome Sequencing Center for Infectious Disease"/>
            <person name="Wu L."/>
            <person name="Ma J."/>
        </authorList>
    </citation>
    <scope>NUCLEOTIDE SEQUENCE [LARGE SCALE GENOMIC DNA]</scope>
    <source>
        <strain evidence="2 3">GX26</strain>
    </source>
</reference>
<dbReference type="PROSITE" id="PS51318">
    <property type="entry name" value="TAT"/>
    <property type="match status" value="1"/>
</dbReference>
<dbReference type="Gene3D" id="3.40.190.10">
    <property type="entry name" value="Periplasmic binding protein-like II"/>
    <property type="match status" value="2"/>
</dbReference>
<name>A0ABD5VGH6_9EURY</name>